<accession>A0A068RAR1</accession>
<dbReference type="AlphaFoldDB" id="A0A068RAR1"/>
<gene>
    <name evidence="1" type="ORF">SCTVLC_1211</name>
</gene>
<reference evidence="1" key="1">
    <citation type="submission" date="2013-06" db="EMBL/GenBank/DDBJ databases">
        <authorList>
            <person name="Mazano-Marin A."/>
        </authorList>
    </citation>
    <scope>NUCLEOTIDE SEQUENCE</scope>
    <source>
        <strain evidence="1">SCt-VLC</strain>
    </source>
</reference>
<dbReference type="EMBL" id="FR904233">
    <property type="protein sequence ID" value="CDG47925.1"/>
    <property type="molecule type" value="Genomic_DNA"/>
</dbReference>
<evidence type="ECO:0000313" key="1">
    <source>
        <dbReference type="EMBL" id="CDG47925.1"/>
    </source>
</evidence>
<reference evidence="1" key="2">
    <citation type="journal article" date="2014" name="Genome Biol. Evol.">
        <title>Settling down: the genome of Serratia symbiotica from the aphid Cinara tujafilina zooms in on the process of accommodation to a cooperative intracellular life.</title>
        <authorList>
            <person name="Manzano-Marin A."/>
            <person name="Latorre A."/>
        </authorList>
    </citation>
    <scope>NUCLEOTIDE SEQUENCE</scope>
    <source>
        <strain evidence="1">SCt-VLC</strain>
    </source>
</reference>
<organism evidence="1">
    <name type="scientific">Serratia symbiotica SCt-VLC</name>
    <dbReference type="NCBI Taxonomy" id="1347341"/>
    <lineage>
        <taxon>Bacteria</taxon>
        <taxon>Pseudomonadati</taxon>
        <taxon>Pseudomonadota</taxon>
        <taxon>Gammaproteobacteria</taxon>
        <taxon>Enterobacterales</taxon>
        <taxon>Yersiniaceae</taxon>
        <taxon>Serratia</taxon>
        <taxon>Serratia symbiotica</taxon>
    </lineage>
</organism>
<sequence>MTLQGRFDKLPHLWEVLSLFRSMFIVVIASKMNLCASMASVKLALLATIVRIDTVLSRLTIATMPISPTYKDDMMNMALSGSLVRDCWNCQYHRMLLNTFQLIPHHQ</sequence>
<protein>
    <submittedName>
        <fullName evidence="1">Uncharacterized protein</fullName>
    </submittedName>
</protein>
<proteinExistence type="predicted"/>
<name>A0A068RAR1_9GAMM</name>